<protein>
    <submittedName>
        <fullName evidence="3">Uncharacterized protein</fullName>
    </submittedName>
</protein>
<gene>
    <name evidence="3" type="ORF">ENQ76_07660</name>
</gene>
<feature type="transmembrane region" description="Helical" evidence="2">
    <location>
        <begin position="373"/>
        <end position="393"/>
    </location>
</feature>
<keyword evidence="2" id="KW-1133">Transmembrane helix</keyword>
<proteinExistence type="predicted"/>
<name>A0A7C2NUR3_9PLAN</name>
<reference evidence="3" key="1">
    <citation type="journal article" date="2020" name="mSystems">
        <title>Genome- and Community-Level Interaction Insights into Carbon Utilization and Element Cycling Functions of Hydrothermarchaeota in Hydrothermal Sediment.</title>
        <authorList>
            <person name="Zhou Z."/>
            <person name="Liu Y."/>
            <person name="Xu W."/>
            <person name="Pan J."/>
            <person name="Luo Z.H."/>
            <person name="Li M."/>
        </authorList>
    </citation>
    <scope>NUCLEOTIDE SEQUENCE [LARGE SCALE GENOMIC DNA]</scope>
    <source>
        <strain evidence="3">SpSt-339</strain>
    </source>
</reference>
<evidence type="ECO:0000256" key="2">
    <source>
        <dbReference type="SAM" id="Phobius"/>
    </source>
</evidence>
<organism evidence="3">
    <name type="scientific">Schlesneria paludicola</name>
    <dbReference type="NCBI Taxonomy" id="360056"/>
    <lineage>
        <taxon>Bacteria</taxon>
        <taxon>Pseudomonadati</taxon>
        <taxon>Planctomycetota</taxon>
        <taxon>Planctomycetia</taxon>
        <taxon>Planctomycetales</taxon>
        <taxon>Planctomycetaceae</taxon>
        <taxon>Schlesneria</taxon>
    </lineage>
</organism>
<dbReference type="EMBL" id="DSOK01000223">
    <property type="protein sequence ID" value="HEN15328.1"/>
    <property type="molecule type" value="Genomic_DNA"/>
</dbReference>
<evidence type="ECO:0000256" key="1">
    <source>
        <dbReference type="SAM" id="MobiDB-lite"/>
    </source>
</evidence>
<feature type="transmembrane region" description="Helical" evidence="2">
    <location>
        <begin position="332"/>
        <end position="353"/>
    </location>
</feature>
<accession>A0A7C2NUR3</accession>
<comment type="caution">
    <text evidence="3">The sequence shown here is derived from an EMBL/GenBank/DDBJ whole genome shotgun (WGS) entry which is preliminary data.</text>
</comment>
<evidence type="ECO:0000313" key="3">
    <source>
        <dbReference type="EMBL" id="HEN15328.1"/>
    </source>
</evidence>
<feature type="compositionally biased region" description="Low complexity" evidence="1">
    <location>
        <begin position="135"/>
        <end position="149"/>
    </location>
</feature>
<feature type="compositionally biased region" description="Pro residues" evidence="1">
    <location>
        <begin position="150"/>
        <end position="162"/>
    </location>
</feature>
<keyword evidence="2" id="KW-0812">Transmembrane</keyword>
<keyword evidence="2" id="KW-0472">Membrane</keyword>
<sequence>MEIEHVEHTMAIFPLLLMGLIVLMVLMAVGVASVVLFVKLVSSSTEPREPRPPRSGPGALSILGVTVAIGLVLFLMLGTTATVTYRNVERQPRELLHADRQRVHEMEMQTRQQAAEMEAQARRRVLESLSEPVGAHAPVTAPPATVAVPPAAPEAPLPPSAPQPQVAVSATEDVAAAAQHQIPAAAAPGGTESSAPPTADRTTADATTPTSPPEWIKSGTQTMGESQYVVVSSKQFATEAEARADADRQVIELLREDLRKYTSQTWVRPDEIIGLQDSLKVAVRDQYLESVSRDFGSFFAPMHRVWYRVELSPATREPALIRWRAALANTRAVVAGGSFLALLCVPLAMVGYARCNRWTDGKLRKPLACGLTVAVLAIWALGAVLFARLFVLWG</sequence>
<feature type="transmembrane region" description="Helical" evidence="2">
    <location>
        <begin position="12"/>
        <end position="38"/>
    </location>
</feature>
<feature type="region of interest" description="Disordered" evidence="1">
    <location>
        <begin position="135"/>
        <end position="219"/>
    </location>
</feature>
<feature type="transmembrane region" description="Helical" evidence="2">
    <location>
        <begin position="58"/>
        <end position="85"/>
    </location>
</feature>
<dbReference type="AlphaFoldDB" id="A0A7C2NUR3"/>
<feature type="compositionally biased region" description="Low complexity" evidence="1">
    <location>
        <begin position="163"/>
        <end position="209"/>
    </location>
</feature>